<evidence type="ECO:0000313" key="2">
    <source>
        <dbReference type="EMBL" id="AXE35834.1"/>
    </source>
</evidence>
<dbReference type="KEGG" id="chrb:DK843_16910"/>
<dbReference type="RefSeq" id="WP_114073851.1">
    <property type="nucleotide sequence ID" value="NZ_CP029554.1"/>
</dbReference>
<dbReference type="Gene3D" id="3.40.50.1110">
    <property type="entry name" value="SGNH hydrolase"/>
    <property type="match status" value="1"/>
</dbReference>
<protein>
    <recommendedName>
        <fullName evidence="1">SGNH hydrolase-type esterase domain-containing protein</fullName>
    </recommendedName>
</protein>
<dbReference type="SUPFAM" id="SSF52266">
    <property type="entry name" value="SGNH hydrolase"/>
    <property type="match status" value="1"/>
</dbReference>
<feature type="domain" description="SGNH hydrolase-type esterase" evidence="1">
    <location>
        <begin position="27"/>
        <end position="222"/>
    </location>
</feature>
<dbReference type="AlphaFoldDB" id="A0A344UKN6"/>
<dbReference type="Pfam" id="PF13472">
    <property type="entry name" value="Lipase_GDSL_2"/>
    <property type="match status" value="1"/>
</dbReference>
<evidence type="ECO:0000313" key="3">
    <source>
        <dbReference type="Proteomes" id="UP000252038"/>
    </source>
</evidence>
<dbReference type="InterPro" id="IPR013830">
    <property type="entry name" value="SGNH_hydro"/>
</dbReference>
<dbReference type="GO" id="GO:0016788">
    <property type="term" value="F:hydrolase activity, acting on ester bonds"/>
    <property type="evidence" value="ECO:0007669"/>
    <property type="project" value="UniProtKB-ARBA"/>
</dbReference>
<dbReference type="CDD" id="cd00229">
    <property type="entry name" value="SGNH_hydrolase"/>
    <property type="match status" value="1"/>
</dbReference>
<proteinExistence type="predicted"/>
<sequence length="243" mass="27317">MSSTLSVVGKPLRPRVLIIADSLALPRGDVAYEHTWPGMLEERLPTVTWINRAQRLSTSERLNSEGNQGADCLELYHPDLVVLQLGICDCAPRVLHRRTAAYVYRLPFGLGERLSSWLSRWRGRKISNCYVPLTDYERNLRDYLRRVAAHGTKVIALATLPPSNLLVSNSPLIGRQIDAYNEALDRLAERFSCLSVLYPFRGLDMIDGLFVEDGYHLNEKGALRIAAALEPLVREALERHAAA</sequence>
<accession>A0A344UKN6</accession>
<reference evidence="2 3" key="1">
    <citation type="submission" date="2018-05" db="EMBL/GenBank/DDBJ databases">
        <title>Genome sequencing, assembly and analysis of the novel insecticidal bacterium, Chromobacterium phragmitis.</title>
        <authorList>
            <person name="Sparks M.E."/>
            <person name="Blackburn M.B."/>
            <person name="Gundersen-Rindal D.E."/>
        </authorList>
    </citation>
    <scope>NUCLEOTIDE SEQUENCE [LARGE SCALE GENOMIC DNA]</scope>
    <source>
        <strain evidence="2">IIBBL 274-1</strain>
    </source>
</reference>
<dbReference type="EMBL" id="CP029554">
    <property type="protein sequence ID" value="AXE35834.1"/>
    <property type="molecule type" value="Genomic_DNA"/>
</dbReference>
<gene>
    <name evidence="2" type="ORF">DK843_16910</name>
</gene>
<dbReference type="InterPro" id="IPR036514">
    <property type="entry name" value="SGNH_hydro_sf"/>
</dbReference>
<evidence type="ECO:0000259" key="1">
    <source>
        <dbReference type="Pfam" id="PF13472"/>
    </source>
</evidence>
<organism evidence="2 3">
    <name type="scientific">Chromobacterium phragmitis</name>
    <dbReference type="NCBI Taxonomy" id="2202141"/>
    <lineage>
        <taxon>Bacteria</taxon>
        <taxon>Pseudomonadati</taxon>
        <taxon>Pseudomonadota</taxon>
        <taxon>Betaproteobacteria</taxon>
        <taxon>Neisseriales</taxon>
        <taxon>Chromobacteriaceae</taxon>
        <taxon>Chromobacterium</taxon>
    </lineage>
</organism>
<dbReference type="Proteomes" id="UP000252038">
    <property type="component" value="Chromosome"/>
</dbReference>
<name>A0A344UKN6_9NEIS</name>